<dbReference type="InterPro" id="IPR002033">
    <property type="entry name" value="TatC"/>
</dbReference>
<feature type="compositionally biased region" description="Basic and acidic residues" evidence="6">
    <location>
        <begin position="55"/>
        <end position="73"/>
    </location>
</feature>
<feature type="region of interest" description="Disordered" evidence="6">
    <location>
        <begin position="1"/>
        <end position="82"/>
    </location>
</feature>
<dbReference type="RefSeq" id="WP_082687243.1">
    <property type="nucleotide sequence ID" value="NZ_CEML01000001.1"/>
</dbReference>
<evidence type="ECO:0000256" key="4">
    <source>
        <dbReference type="ARBA" id="ARBA00023136"/>
    </source>
</evidence>
<sequence length="384" mass="41816">MAEEPDGGRDRNHDWEGLAPAVRPADGADRGREWDDLTPAVRRVDDAAGTAGPRVTRDDEWRDLTPAVERVEPDDGDEWDWDEDAIAAAGGSADPASGGEPELLADEEHQADDPDEDAALDPRENSVVDAEENPAPPDDGIGLDAPESDVEEPLAVHVEEMVKRLAIVIAIAALVSVAVFPLTEGLITTIWNYVLPGGEAVDPRVYQPLELVITQVKVASLAGLVIALPVFVYESYAFMRPGLYKHERRYYLAAVPTSLVLAVLGVLFAYLLVLPYTMDYFQGYTEGTADVAFALGSTFNLILMVMGYLAVVFQIPLFMMLAIMLGVTTRQWLEDRRLLFWAAFAGISFTFGAIDPTGVVPIIVALTMIALFEGTLALLRWTGN</sequence>
<feature type="compositionally biased region" description="Basic and acidic residues" evidence="6">
    <location>
        <begin position="26"/>
        <end position="35"/>
    </location>
</feature>
<evidence type="ECO:0000256" key="1">
    <source>
        <dbReference type="ARBA" id="ARBA00004141"/>
    </source>
</evidence>
<dbReference type="GO" id="GO:0043953">
    <property type="term" value="P:protein transport by the Tat complex"/>
    <property type="evidence" value="ECO:0007669"/>
    <property type="project" value="UniProtKB-UniRule"/>
</dbReference>
<keyword evidence="4 5" id="KW-0472">Membrane</keyword>
<keyword evidence="5" id="KW-0653">Protein transport</keyword>
<feature type="transmembrane region" description="Helical" evidence="5">
    <location>
        <begin position="338"/>
        <end position="354"/>
    </location>
</feature>
<dbReference type="EMBL" id="LN831302">
    <property type="protein sequence ID" value="CQH62186.1"/>
    <property type="molecule type" value="Genomic_DNA"/>
</dbReference>
<feature type="compositionally biased region" description="Basic and acidic residues" evidence="6">
    <location>
        <begin position="1"/>
        <end position="16"/>
    </location>
</feature>
<evidence type="ECO:0000256" key="3">
    <source>
        <dbReference type="ARBA" id="ARBA00022989"/>
    </source>
</evidence>
<keyword evidence="5" id="KW-0813">Transport</keyword>
<evidence type="ECO:0000256" key="6">
    <source>
        <dbReference type="SAM" id="MobiDB-lite"/>
    </source>
</evidence>
<evidence type="ECO:0000313" key="8">
    <source>
        <dbReference type="Proteomes" id="UP000066737"/>
    </source>
</evidence>
<keyword evidence="3 5" id="KW-1133">Transmembrane helix</keyword>
<keyword evidence="5" id="KW-0811">Translocation</keyword>
<name>A0A0U5H6K3_9EURY</name>
<comment type="subunit">
    <text evidence="5">Forms a complex with TatA.</text>
</comment>
<keyword evidence="5" id="KW-1003">Cell membrane</keyword>
<dbReference type="GO" id="GO:0033281">
    <property type="term" value="C:TAT protein transport complex"/>
    <property type="evidence" value="ECO:0007669"/>
    <property type="project" value="UniProtKB-UniRule"/>
</dbReference>
<comment type="similarity">
    <text evidence="5">Belongs to the TatC family.</text>
</comment>
<reference evidence="8" key="1">
    <citation type="journal article" date="2016" name="Environ. Microbiol.">
        <title>The complete genome of a viable archaeum isolated from 123-million-year-old rock salt.</title>
        <authorList>
            <person name="Jaakkola S.T."/>
            <person name="Pfeiffer F."/>
            <person name="Ravantti J.J."/>
            <person name="Guo Q."/>
            <person name="Liu Y."/>
            <person name="Chen X."/>
            <person name="Ma H."/>
            <person name="Yang C."/>
            <person name="Oksanen H.M."/>
            <person name="Bamford D.H."/>
        </authorList>
    </citation>
    <scope>NUCLEOTIDE SEQUENCE</scope>
    <source>
        <strain evidence="8">JI20-1</strain>
    </source>
</reference>
<proteinExistence type="inferred from homology"/>
<dbReference type="GO" id="GO:0065002">
    <property type="term" value="P:intracellular protein transmembrane transport"/>
    <property type="evidence" value="ECO:0007669"/>
    <property type="project" value="TreeGrafter"/>
</dbReference>
<dbReference type="HAMAP" id="MF_00902">
    <property type="entry name" value="TatC"/>
    <property type="match status" value="1"/>
</dbReference>
<evidence type="ECO:0000256" key="5">
    <source>
        <dbReference type="HAMAP-Rule" id="MF_00902"/>
    </source>
</evidence>
<feature type="transmembrane region" description="Helical" evidence="5">
    <location>
        <begin position="250"/>
        <end position="273"/>
    </location>
</feature>
<dbReference type="GeneID" id="32029125"/>
<feature type="transmembrane region" description="Helical" evidence="5">
    <location>
        <begin position="293"/>
        <end position="326"/>
    </location>
</feature>
<feature type="transmembrane region" description="Helical" evidence="5">
    <location>
        <begin position="360"/>
        <end position="379"/>
    </location>
</feature>
<dbReference type="AlphaFoldDB" id="A0A0U5H6K3"/>
<dbReference type="Pfam" id="PF00902">
    <property type="entry name" value="TatC"/>
    <property type="match status" value="1"/>
</dbReference>
<keyword evidence="2 5" id="KW-0812">Transmembrane</keyword>
<feature type="transmembrane region" description="Helical" evidence="5">
    <location>
        <begin position="165"/>
        <end position="183"/>
    </location>
</feature>
<gene>
    <name evidence="7" type="primary">tatC1</name>
    <name evidence="5" type="synonym">tatC</name>
    <name evidence="7" type="ORF">HHUB_3672</name>
</gene>
<dbReference type="KEGG" id="hhb:Hhub_3672"/>
<organism evidence="7 8">
    <name type="scientific">Halobacterium hubeiense</name>
    <dbReference type="NCBI Taxonomy" id="1407499"/>
    <lineage>
        <taxon>Archaea</taxon>
        <taxon>Methanobacteriati</taxon>
        <taxon>Methanobacteriota</taxon>
        <taxon>Stenosarchaea group</taxon>
        <taxon>Halobacteria</taxon>
        <taxon>Halobacteriales</taxon>
        <taxon>Halobacteriaceae</taxon>
        <taxon>Halobacterium</taxon>
    </lineage>
</organism>
<protein>
    <recommendedName>
        <fullName evidence="5">Sec-independent protein translocase protein TatC</fullName>
    </recommendedName>
</protein>
<comment type="function">
    <text evidence="5">Part of the twin-arginine translocation (Tat) system that transports large folded proteins containing a characteristic twin-arginine motif in their signal peptide across membranes.</text>
</comment>
<feature type="region of interest" description="Disordered" evidence="6">
    <location>
        <begin position="107"/>
        <end position="146"/>
    </location>
</feature>
<dbReference type="PANTHER" id="PTHR30371:SF0">
    <property type="entry name" value="SEC-INDEPENDENT PROTEIN TRANSLOCASE PROTEIN TATC, CHLOROPLASTIC-RELATED"/>
    <property type="match status" value="1"/>
</dbReference>
<dbReference type="PANTHER" id="PTHR30371">
    <property type="entry name" value="SEC-INDEPENDENT PROTEIN TRANSLOCASE PROTEIN TATC"/>
    <property type="match status" value="1"/>
</dbReference>
<dbReference type="STRING" id="1407499.HHUB_3672"/>
<dbReference type="Proteomes" id="UP000066737">
    <property type="component" value="Chromosome I"/>
</dbReference>
<comment type="subcellular location">
    <subcellularLocation>
        <location evidence="5">Cell membrane</location>
        <topology evidence="5">Multi-pass membrane protein</topology>
    </subcellularLocation>
    <subcellularLocation>
        <location evidence="1">Membrane</location>
        <topology evidence="1">Multi-pass membrane protein</topology>
    </subcellularLocation>
</comment>
<dbReference type="PRINTS" id="PR01840">
    <property type="entry name" value="TATCFAMILY"/>
</dbReference>
<keyword evidence="8" id="KW-1185">Reference proteome</keyword>
<accession>A0A0U5H6K3</accession>
<evidence type="ECO:0000313" key="7">
    <source>
        <dbReference type="EMBL" id="CQH62186.1"/>
    </source>
</evidence>
<dbReference type="GO" id="GO:0009977">
    <property type="term" value="F:proton motive force dependent protein transmembrane transporter activity"/>
    <property type="evidence" value="ECO:0007669"/>
    <property type="project" value="TreeGrafter"/>
</dbReference>
<feature type="transmembrane region" description="Helical" evidence="5">
    <location>
        <begin position="218"/>
        <end position="238"/>
    </location>
</feature>
<evidence type="ECO:0000256" key="2">
    <source>
        <dbReference type="ARBA" id="ARBA00022692"/>
    </source>
</evidence>